<dbReference type="SMART" id="SM00382">
    <property type="entry name" value="AAA"/>
    <property type="match status" value="1"/>
</dbReference>
<dbReference type="SUPFAM" id="SSF50331">
    <property type="entry name" value="MOP-like"/>
    <property type="match status" value="1"/>
</dbReference>
<dbReference type="PANTHER" id="PTHR42781">
    <property type="entry name" value="SPERMIDINE/PUTRESCINE IMPORT ATP-BINDING PROTEIN POTA"/>
    <property type="match status" value="1"/>
</dbReference>
<evidence type="ECO:0000256" key="5">
    <source>
        <dbReference type="ARBA" id="ARBA00022840"/>
    </source>
</evidence>
<feature type="domain" description="ABC transporter" evidence="8">
    <location>
        <begin position="3"/>
        <end position="230"/>
    </location>
</feature>
<dbReference type="EMBL" id="CP015515">
    <property type="protein sequence ID" value="AND17842.1"/>
    <property type="molecule type" value="Genomic_DNA"/>
</dbReference>
<dbReference type="SUPFAM" id="SSF52540">
    <property type="entry name" value="P-loop containing nucleoside triphosphate hydrolases"/>
    <property type="match status" value="1"/>
</dbReference>
<evidence type="ECO:0000256" key="7">
    <source>
        <dbReference type="ARBA" id="ARBA00023136"/>
    </source>
</evidence>
<dbReference type="PROSITE" id="PS00211">
    <property type="entry name" value="ABC_TRANSPORTER_1"/>
    <property type="match status" value="1"/>
</dbReference>
<evidence type="ECO:0000259" key="8">
    <source>
        <dbReference type="PROSITE" id="PS50893"/>
    </source>
</evidence>
<protein>
    <submittedName>
        <fullName evidence="9">Molybdenum ABC transporter ATP-binding protein</fullName>
    </submittedName>
</protein>
<keyword evidence="4" id="KW-0547">Nucleotide-binding</keyword>
<accession>A0A160KV82</accession>
<dbReference type="KEGG" id="rtn:A6122_2731"/>
<dbReference type="GO" id="GO:0016887">
    <property type="term" value="F:ATP hydrolysis activity"/>
    <property type="evidence" value="ECO:0007669"/>
    <property type="project" value="InterPro"/>
</dbReference>
<dbReference type="GO" id="GO:0005524">
    <property type="term" value="F:ATP binding"/>
    <property type="evidence" value="ECO:0007669"/>
    <property type="project" value="UniProtKB-KW"/>
</dbReference>
<keyword evidence="7" id="KW-0472">Membrane</keyword>
<keyword evidence="10" id="KW-1185">Reference proteome</keyword>
<keyword evidence="5 9" id="KW-0067">ATP-binding</keyword>
<dbReference type="OrthoDB" id="9112331at2"/>
<sequence>MSLRLEARLAARGIDVRIDVAEGETLALIGPNGAGKSTVLELIAGLARADAGRASVGAMLLFDDRRWTPPHRRPVALLAQDPMLFPHLSVRENAAFGPRSAGVGRAESRARAERELAAAGVADLADRRPASLSGGQAQRVALARALATDPRLLLLDEPLAAVDARVAPALRRMLREVLAERSAIVVTHDVLDAWTLADRVLVLHGGRVVEEGPTARVLTRPRTGFTAQLAGLDLLTGVRTATGLRIAEGHELAGVAAEPIAVGAAVLAAVRPSAVSVGEVREVREVRAGESGGDGGEFGDAGGVRAVITDVEQHGDAVRVRSALLGADIAPADAARLDLAPGREARFSVSPRSLLIYPA</sequence>
<dbReference type="PROSITE" id="PS50893">
    <property type="entry name" value="ABC_TRANSPORTER_2"/>
    <property type="match status" value="1"/>
</dbReference>
<dbReference type="AlphaFoldDB" id="A0A160KV82"/>
<name>A0A160KV82_9MICO</name>
<proteinExistence type="predicted"/>
<gene>
    <name evidence="9" type="ORF">A6122_2731</name>
</gene>
<dbReference type="InterPro" id="IPR003439">
    <property type="entry name" value="ABC_transporter-like_ATP-bd"/>
</dbReference>
<dbReference type="PATRIC" id="fig|33888.3.peg.3065"/>
<evidence type="ECO:0000256" key="2">
    <source>
        <dbReference type="ARBA" id="ARBA00022475"/>
    </source>
</evidence>
<evidence type="ECO:0000256" key="4">
    <source>
        <dbReference type="ARBA" id="ARBA00022741"/>
    </source>
</evidence>
<keyword evidence="6" id="KW-1278">Translocase</keyword>
<dbReference type="PANTHER" id="PTHR42781:SF1">
    <property type="entry name" value="THIAMINE IMPORT ATP-BINDING PROTEIN THIQ"/>
    <property type="match status" value="1"/>
</dbReference>
<evidence type="ECO:0000313" key="10">
    <source>
        <dbReference type="Proteomes" id="UP000077071"/>
    </source>
</evidence>
<dbReference type="Proteomes" id="UP000077071">
    <property type="component" value="Chromosome"/>
</dbReference>
<evidence type="ECO:0000256" key="3">
    <source>
        <dbReference type="ARBA" id="ARBA00022519"/>
    </source>
</evidence>
<dbReference type="InterPro" id="IPR017871">
    <property type="entry name" value="ABC_transporter-like_CS"/>
</dbReference>
<keyword evidence="2" id="KW-1003">Cell membrane</keyword>
<dbReference type="Gene3D" id="3.40.50.300">
    <property type="entry name" value="P-loop containing nucleotide triphosphate hydrolases"/>
    <property type="match status" value="1"/>
</dbReference>
<dbReference type="STRING" id="33888.A6122_2731"/>
<keyword evidence="1" id="KW-0813">Transport</keyword>
<organism evidence="9 10">
    <name type="scientific">Rathayibacter tritici</name>
    <dbReference type="NCBI Taxonomy" id="33888"/>
    <lineage>
        <taxon>Bacteria</taxon>
        <taxon>Bacillati</taxon>
        <taxon>Actinomycetota</taxon>
        <taxon>Actinomycetes</taxon>
        <taxon>Micrococcales</taxon>
        <taxon>Microbacteriaceae</taxon>
        <taxon>Rathayibacter</taxon>
    </lineage>
</organism>
<dbReference type="InterPro" id="IPR050093">
    <property type="entry name" value="ABC_SmlMolc_Importer"/>
</dbReference>
<evidence type="ECO:0000313" key="9">
    <source>
        <dbReference type="EMBL" id="AND17842.1"/>
    </source>
</evidence>
<evidence type="ECO:0000256" key="6">
    <source>
        <dbReference type="ARBA" id="ARBA00022967"/>
    </source>
</evidence>
<dbReference type="InterPro" id="IPR027417">
    <property type="entry name" value="P-loop_NTPase"/>
</dbReference>
<dbReference type="Pfam" id="PF00005">
    <property type="entry name" value="ABC_tran"/>
    <property type="match status" value="1"/>
</dbReference>
<reference evidence="9 10" key="1">
    <citation type="submission" date="2016-05" db="EMBL/GenBank/DDBJ databases">
        <title>Complete genome sequence of Rathayibacter tritici NCPPB 1953.</title>
        <authorList>
            <person name="Park J."/>
            <person name="Lee H.-H."/>
            <person name="Lee S.-W."/>
            <person name="Seo Y.-S."/>
        </authorList>
    </citation>
    <scope>NUCLEOTIDE SEQUENCE [LARGE SCALE GENOMIC DNA]</scope>
    <source>
        <strain evidence="9 10">NCPPB 1953</strain>
    </source>
</reference>
<dbReference type="InterPro" id="IPR003593">
    <property type="entry name" value="AAA+_ATPase"/>
</dbReference>
<evidence type="ECO:0000256" key="1">
    <source>
        <dbReference type="ARBA" id="ARBA00022448"/>
    </source>
</evidence>
<dbReference type="InterPro" id="IPR008995">
    <property type="entry name" value="Mo/tungstate-bd_C_term_dom"/>
</dbReference>
<keyword evidence="3" id="KW-0997">Cell inner membrane</keyword>
<dbReference type="RefSeq" id="WP_068256239.1">
    <property type="nucleotide sequence ID" value="NZ_CP015515.1"/>
</dbReference>